<keyword evidence="3" id="KW-0808">Transferase</keyword>
<dbReference type="InterPro" id="IPR017832">
    <property type="entry name" value="Glyco_trans_2_hopen-assoc_HpnB"/>
</dbReference>
<evidence type="ECO:0000313" key="3">
    <source>
        <dbReference type="EMBL" id="CAI8784441.1"/>
    </source>
</evidence>
<evidence type="ECO:0000313" key="4">
    <source>
        <dbReference type="Proteomes" id="UP001158598"/>
    </source>
</evidence>
<dbReference type="PANTHER" id="PTHR43646">
    <property type="entry name" value="GLYCOSYLTRANSFERASE"/>
    <property type="match status" value="1"/>
</dbReference>
<dbReference type="PANTHER" id="PTHR43646:SF3">
    <property type="entry name" value="SLR1566 PROTEIN"/>
    <property type="match status" value="1"/>
</dbReference>
<gene>
    <name evidence="3" type="ORF">MCNOR_1266</name>
</gene>
<feature type="transmembrane region" description="Helical" evidence="1">
    <location>
        <begin position="341"/>
        <end position="362"/>
    </location>
</feature>
<accession>A0AA35Y0A0</accession>
<keyword evidence="1" id="KW-0472">Membrane</keyword>
<name>A0AA35Y0A0_METCP</name>
<feature type="domain" description="Glycosyltransferase 2-like" evidence="2">
    <location>
        <begin position="51"/>
        <end position="220"/>
    </location>
</feature>
<dbReference type="EMBL" id="OX458332">
    <property type="protein sequence ID" value="CAI8784441.1"/>
    <property type="molecule type" value="Genomic_DNA"/>
</dbReference>
<protein>
    <submittedName>
        <fullName evidence="3">Glycosyl transferase, group 2 family protein</fullName>
    </submittedName>
</protein>
<organism evidence="3 4">
    <name type="scientific">Methylococcus capsulatus</name>
    <dbReference type="NCBI Taxonomy" id="414"/>
    <lineage>
        <taxon>Bacteria</taxon>
        <taxon>Pseudomonadati</taxon>
        <taxon>Pseudomonadota</taxon>
        <taxon>Gammaproteobacteria</taxon>
        <taxon>Methylococcales</taxon>
        <taxon>Methylococcaceae</taxon>
        <taxon>Methylococcus</taxon>
    </lineage>
</organism>
<dbReference type="RefSeq" id="WP_017365974.1">
    <property type="nucleotide sequence ID" value="NZ_OX458332.1"/>
</dbReference>
<dbReference type="SUPFAM" id="SSF53448">
    <property type="entry name" value="Nucleotide-diphospho-sugar transferases"/>
    <property type="match status" value="1"/>
</dbReference>
<sequence length="381" mass="41869">MDTADSIFGGLVFVSATLWSIVLALPWFPWLNREVLRSSPGGHFYDLGDVTVVIPARDEAEVIGQTLAALKEQGGGLRVVLVDDGSTDGTGEAAGRVEGLDLTLLRNESLPPGWSGKLWALEQGVARVGTEYTVLLDADILLQPGVLGVLREKMRSEGIQFASLMASLRMENFWERLLMPAFVYFFKMLYPFALSNSPDRRFAAAAGGCIMLETRLLERIGGFAAIHGALIDDCTLAKKVKATGARTWIGLSRAVVSLRRYDTLADVWDMIARTAFTQLRYSAWLLALCTLLMLILFWLPAAGLFASDEGVTLAAAWAVLLMAGTYMPTLRFYGRSAAWGLLMPVIAGAYLAMTWSSALRYWRGERSRWKGRVYSSEDDTG</sequence>
<dbReference type="AlphaFoldDB" id="A0AA35Y0A0"/>
<dbReference type="GO" id="GO:0016740">
    <property type="term" value="F:transferase activity"/>
    <property type="evidence" value="ECO:0007669"/>
    <property type="project" value="UniProtKB-KW"/>
</dbReference>
<feature type="transmembrane region" description="Helical" evidence="1">
    <location>
        <begin position="6"/>
        <end position="28"/>
    </location>
</feature>
<dbReference type="Gene3D" id="3.90.550.10">
    <property type="entry name" value="Spore Coat Polysaccharide Biosynthesis Protein SpsA, Chain A"/>
    <property type="match status" value="1"/>
</dbReference>
<dbReference type="Pfam" id="PF00535">
    <property type="entry name" value="Glycos_transf_2"/>
    <property type="match status" value="1"/>
</dbReference>
<dbReference type="Proteomes" id="UP001158598">
    <property type="component" value="Chromosome"/>
</dbReference>
<proteinExistence type="predicted"/>
<keyword evidence="1" id="KW-0812">Transmembrane</keyword>
<dbReference type="InterPro" id="IPR001173">
    <property type="entry name" value="Glyco_trans_2-like"/>
</dbReference>
<feature type="transmembrane region" description="Helical" evidence="1">
    <location>
        <begin position="281"/>
        <end position="299"/>
    </location>
</feature>
<reference evidence="3" key="1">
    <citation type="submission" date="2023-03" db="EMBL/GenBank/DDBJ databases">
        <authorList>
            <person name="Pearce D."/>
        </authorList>
    </citation>
    <scope>NUCLEOTIDE SEQUENCE</scope>
    <source>
        <strain evidence="3">Mc</strain>
    </source>
</reference>
<dbReference type="NCBIfam" id="TIGR03469">
    <property type="entry name" value="HpnB"/>
    <property type="match status" value="1"/>
</dbReference>
<feature type="transmembrane region" description="Helical" evidence="1">
    <location>
        <begin position="311"/>
        <end position="329"/>
    </location>
</feature>
<dbReference type="InterPro" id="IPR029044">
    <property type="entry name" value="Nucleotide-diphossugar_trans"/>
</dbReference>
<evidence type="ECO:0000256" key="1">
    <source>
        <dbReference type="SAM" id="Phobius"/>
    </source>
</evidence>
<keyword evidence="1" id="KW-1133">Transmembrane helix</keyword>
<evidence type="ECO:0000259" key="2">
    <source>
        <dbReference type="Pfam" id="PF00535"/>
    </source>
</evidence>